<accession>A0A7S3QQ30</accession>
<reference evidence="3" key="1">
    <citation type="submission" date="2021-01" db="EMBL/GenBank/DDBJ databases">
        <authorList>
            <person name="Corre E."/>
            <person name="Pelletier E."/>
            <person name="Niang G."/>
            <person name="Scheremetjew M."/>
            <person name="Finn R."/>
            <person name="Kale V."/>
            <person name="Holt S."/>
            <person name="Cochrane G."/>
            <person name="Meng A."/>
            <person name="Brown T."/>
            <person name="Cohen L."/>
        </authorList>
    </citation>
    <scope>NUCLEOTIDE SEQUENCE</scope>
    <source>
        <strain evidence="3">CCMP1320</strain>
    </source>
</reference>
<dbReference type="EMBL" id="HBIP01008740">
    <property type="protein sequence ID" value="CAE0489722.1"/>
    <property type="molecule type" value="Transcribed_RNA"/>
</dbReference>
<evidence type="ECO:0000256" key="1">
    <source>
        <dbReference type="SAM" id="MobiDB-lite"/>
    </source>
</evidence>
<organism evidence="3">
    <name type="scientific">Dunaliella tertiolecta</name>
    <name type="common">Green alga</name>
    <dbReference type="NCBI Taxonomy" id="3047"/>
    <lineage>
        <taxon>Eukaryota</taxon>
        <taxon>Viridiplantae</taxon>
        <taxon>Chlorophyta</taxon>
        <taxon>core chlorophytes</taxon>
        <taxon>Chlorophyceae</taxon>
        <taxon>CS clade</taxon>
        <taxon>Chlamydomonadales</taxon>
        <taxon>Dunaliellaceae</taxon>
        <taxon>Dunaliella</taxon>
    </lineage>
</organism>
<evidence type="ECO:0000259" key="2">
    <source>
        <dbReference type="Pfam" id="PF05347"/>
    </source>
</evidence>
<proteinExistence type="predicted"/>
<feature type="region of interest" description="Disordered" evidence="1">
    <location>
        <begin position="75"/>
        <end position="108"/>
    </location>
</feature>
<dbReference type="AlphaFoldDB" id="A0A7S3QQ30"/>
<feature type="domain" description="Complex 1 LYR protein" evidence="2">
    <location>
        <begin position="6"/>
        <end position="59"/>
    </location>
</feature>
<name>A0A7S3QQ30_DUNTE</name>
<evidence type="ECO:0000313" key="3">
    <source>
        <dbReference type="EMBL" id="CAE0489722.1"/>
    </source>
</evidence>
<dbReference type="InterPro" id="IPR008011">
    <property type="entry name" value="Complex1_LYR_dom"/>
</dbReference>
<sequence>MSGMPMLHVYRQILKAARFFPSIKRDRIIAEIKHDFRAKKDLTDPERLSHARELAERGLSDLQAYLPAARDAGGDISVSLKGATGKGFSGRSEKISGSAEPQKPPQDQ</sequence>
<dbReference type="CDD" id="cd20251">
    <property type="entry name" value="Complex1_LYR_SF"/>
    <property type="match status" value="1"/>
</dbReference>
<protein>
    <recommendedName>
        <fullName evidence="2">Complex 1 LYR protein domain-containing protein</fullName>
    </recommendedName>
</protein>
<dbReference type="Pfam" id="PF05347">
    <property type="entry name" value="Complex1_LYR"/>
    <property type="match status" value="1"/>
</dbReference>
<gene>
    <name evidence="3" type="ORF">DTER00134_LOCUS4793</name>
</gene>